<protein>
    <recommendedName>
        <fullName evidence="3">N-acetyltransferase domain-containing protein</fullName>
    </recommendedName>
</protein>
<proteinExistence type="predicted"/>
<dbReference type="Gene3D" id="3.40.630.30">
    <property type="match status" value="1"/>
</dbReference>
<dbReference type="PANTHER" id="PTHR42791:SF5">
    <property type="entry name" value="HYPOTHETICAL ACETYLTRANSFERASE (EUROFUNG)"/>
    <property type="match status" value="1"/>
</dbReference>
<sequence>MAAQILNVEHGRDWSELAALLLDSQADPYQSYFRRLHPVSIRDPDSRELEIDQLAKKLRKECVNDPTSYTVKAVDTETGLILGLSIWNIRTASQSINEGEEPRCEFTMYADDGEIELISEDVERMEIARAGPTDLPHIFLYTIATRSTPTGGEVGKLLMDWGLERADLLGIETWAYTSSPETSLYSMTGFEAFGKLSVRPGAVSLEEHKSGVTTPFRPFTIWSIRRGARRNREKYRAHYTDTNGFW</sequence>
<dbReference type="PANTHER" id="PTHR42791">
    <property type="entry name" value="GNAT FAMILY ACETYLTRANSFERASE"/>
    <property type="match status" value="1"/>
</dbReference>
<keyword evidence="2" id="KW-1185">Reference proteome</keyword>
<dbReference type="InterPro" id="IPR052523">
    <property type="entry name" value="Trichothecene_AcTrans"/>
</dbReference>
<reference evidence="1" key="1">
    <citation type="journal article" date="2020" name="Stud. Mycol.">
        <title>101 Dothideomycetes genomes: a test case for predicting lifestyles and emergence of pathogens.</title>
        <authorList>
            <person name="Haridas S."/>
            <person name="Albert R."/>
            <person name="Binder M."/>
            <person name="Bloem J."/>
            <person name="Labutti K."/>
            <person name="Salamov A."/>
            <person name="Andreopoulos B."/>
            <person name="Baker S."/>
            <person name="Barry K."/>
            <person name="Bills G."/>
            <person name="Bluhm B."/>
            <person name="Cannon C."/>
            <person name="Castanera R."/>
            <person name="Culley D."/>
            <person name="Daum C."/>
            <person name="Ezra D."/>
            <person name="Gonzalez J."/>
            <person name="Henrissat B."/>
            <person name="Kuo A."/>
            <person name="Liang C."/>
            <person name="Lipzen A."/>
            <person name="Lutzoni F."/>
            <person name="Magnuson J."/>
            <person name="Mondo S."/>
            <person name="Nolan M."/>
            <person name="Ohm R."/>
            <person name="Pangilinan J."/>
            <person name="Park H.-J."/>
            <person name="Ramirez L."/>
            <person name="Alfaro M."/>
            <person name="Sun H."/>
            <person name="Tritt A."/>
            <person name="Yoshinaga Y."/>
            <person name="Zwiers L.-H."/>
            <person name="Turgeon B."/>
            <person name="Goodwin S."/>
            <person name="Spatafora J."/>
            <person name="Crous P."/>
            <person name="Grigoriev I."/>
        </authorList>
    </citation>
    <scope>NUCLEOTIDE SEQUENCE</scope>
    <source>
        <strain evidence="1">CBS 627.86</strain>
    </source>
</reference>
<evidence type="ECO:0000313" key="2">
    <source>
        <dbReference type="Proteomes" id="UP000799770"/>
    </source>
</evidence>
<name>A0A6A5ZQA2_9PLEO</name>
<organism evidence="1 2">
    <name type="scientific">Lophiotrema nucula</name>
    <dbReference type="NCBI Taxonomy" id="690887"/>
    <lineage>
        <taxon>Eukaryota</taxon>
        <taxon>Fungi</taxon>
        <taxon>Dikarya</taxon>
        <taxon>Ascomycota</taxon>
        <taxon>Pezizomycotina</taxon>
        <taxon>Dothideomycetes</taxon>
        <taxon>Pleosporomycetidae</taxon>
        <taxon>Pleosporales</taxon>
        <taxon>Lophiotremataceae</taxon>
        <taxon>Lophiotrema</taxon>
    </lineage>
</organism>
<dbReference type="OrthoDB" id="410198at2759"/>
<dbReference type="AlphaFoldDB" id="A0A6A5ZQA2"/>
<dbReference type="Proteomes" id="UP000799770">
    <property type="component" value="Unassembled WGS sequence"/>
</dbReference>
<dbReference type="EMBL" id="ML977312">
    <property type="protein sequence ID" value="KAF2121426.1"/>
    <property type="molecule type" value="Genomic_DNA"/>
</dbReference>
<gene>
    <name evidence="1" type="ORF">BDV96DRAFT_594627</name>
</gene>
<accession>A0A6A5ZQA2</accession>
<evidence type="ECO:0008006" key="3">
    <source>
        <dbReference type="Google" id="ProtNLM"/>
    </source>
</evidence>
<evidence type="ECO:0000313" key="1">
    <source>
        <dbReference type="EMBL" id="KAF2121426.1"/>
    </source>
</evidence>